<dbReference type="Pfam" id="PF00246">
    <property type="entry name" value="Peptidase_M14"/>
    <property type="match status" value="1"/>
</dbReference>
<dbReference type="AlphaFoldDB" id="A0A552X1T2"/>
<evidence type="ECO:0000259" key="2">
    <source>
        <dbReference type="Pfam" id="PF00246"/>
    </source>
</evidence>
<dbReference type="GO" id="GO:0008270">
    <property type="term" value="F:zinc ion binding"/>
    <property type="evidence" value="ECO:0007669"/>
    <property type="project" value="InterPro"/>
</dbReference>
<evidence type="ECO:0000313" key="3">
    <source>
        <dbReference type="EMBL" id="TRW48992.1"/>
    </source>
</evidence>
<dbReference type="SUPFAM" id="SSF53187">
    <property type="entry name" value="Zn-dependent exopeptidases"/>
    <property type="match status" value="1"/>
</dbReference>
<dbReference type="InterPro" id="IPR000834">
    <property type="entry name" value="Peptidase_M14"/>
</dbReference>
<accession>A0A552X1T2</accession>
<gene>
    <name evidence="3" type="ORF">FM042_08400</name>
</gene>
<dbReference type="PROSITE" id="PS51318">
    <property type="entry name" value="TAT"/>
    <property type="match status" value="1"/>
</dbReference>
<dbReference type="Gene3D" id="3.40.50.880">
    <property type="match status" value="1"/>
</dbReference>
<feature type="domain" description="Peptidase M14" evidence="2">
    <location>
        <begin position="71"/>
        <end position="235"/>
    </location>
</feature>
<feature type="signal peptide" evidence="1">
    <location>
        <begin position="1"/>
        <end position="30"/>
    </location>
</feature>
<dbReference type="OrthoDB" id="9758209at2"/>
<feature type="chain" id="PRO_5022127847" evidence="1">
    <location>
        <begin position="31"/>
        <end position="884"/>
    </location>
</feature>
<sequence>MIARLSRRALRQTTGAIVALVAAFGLSAQASDIDLKYYLPDHVTYDESIPKPSEFLGFEVGEWHVRPEQVHRYLEALADASDRMTLKVTGYSHERRPLMVLKVSAPENQGRLEEMRQQHLAVTDPAQNVTATEAPLVVYLGYSVHGDESSGVNASLITAYYLAAAQGEEIDAWLDNSVILLDPMYNPDGIARFANWVNQYKSMTPSNDRQHIEHQQDWLRGRQNHYWFDLNRDWLLLQHPESEARIDTYQRWMPNVLTDHHEMGTDSTYFFQPGIPSRKNPLTPDENVRLTEKLAEFHADALDEIHSLYYTEESFDDFYYGKGSSYPDAQGTIAILFEQASSRGHLQESINGDVSFPFTIKNQFVTSLSTIRGSVAHRDKLLDFQQRFFKENMELAGRESFDGYMLKEADEGRMHELLRILAAHSIKAYPVSEEFTVSNVTYRPGEAYWVPIRQRNYRLLKGAFTTRQDFPDNTFYDVSAWTLPMAFNVEFSELRQNRRFRVSSEAWSEPDTFTPNELGDTRVGYAFSWEPHFAPRVLTHLLRNDVHARLAADDMTISTPNGEQRFPRGTVLVTRAYQQRPWNEVQDLLKELADANRVPVHTIARGLTPSVGMDIGSRSIDPAQLPNVLLVIGFGTNLQEAGEAWYYLDRDLNLPVTMIETQRLDRADIDRYTHIILVDGHYRTFSDRFRGRLQQWVRSGGVLIGQKGGARWMTENNLLSASMVSQETFREKFPSEGLSYGDRSDFFAQQRIAGAIFNTRLDLSHPLTVGFPRAELPIFKNSTMAFETNKAPFVDVARYVENPVLAGFTSTGNREVLGGKSTVVAHRLGSGRVIGFSDNVNFRGYFWGTTKLMANALYWSQYALGTGADEDEEAVEEDAHEHAH</sequence>
<comment type="caution">
    <text evidence="3">The sequence shown here is derived from an EMBL/GenBank/DDBJ whole genome shotgun (WGS) entry which is preliminary data.</text>
</comment>
<evidence type="ECO:0000313" key="4">
    <source>
        <dbReference type="Proteomes" id="UP000320359"/>
    </source>
</evidence>
<dbReference type="Proteomes" id="UP000320359">
    <property type="component" value="Unassembled WGS sequence"/>
</dbReference>
<dbReference type="GO" id="GO:0004181">
    <property type="term" value="F:metallocarboxypeptidase activity"/>
    <property type="evidence" value="ECO:0007669"/>
    <property type="project" value="InterPro"/>
</dbReference>
<dbReference type="InterPro" id="IPR029062">
    <property type="entry name" value="Class_I_gatase-like"/>
</dbReference>
<keyword evidence="1" id="KW-0732">Signal</keyword>
<evidence type="ECO:0000256" key="1">
    <source>
        <dbReference type="SAM" id="SignalP"/>
    </source>
</evidence>
<proteinExistence type="predicted"/>
<reference evidence="3 4" key="1">
    <citation type="submission" date="2019-07" db="EMBL/GenBank/DDBJ databases">
        <authorList>
            <person name="Yang M."/>
            <person name="Zhao D."/>
            <person name="Xiang H."/>
        </authorList>
    </citation>
    <scope>NUCLEOTIDE SEQUENCE [LARGE SCALE GENOMIC DNA]</scope>
    <source>
        <strain evidence="3 4">IM1326</strain>
    </source>
</reference>
<dbReference type="CDD" id="cd03143">
    <property type="entry name" value="A4_beta-galactosidase_middle_domain"/>
    <property type="match status" value="1"/>
</dbReference>
<keyword evidence="4" id="KW-1185">Reference proteome</keyword>
<name>A0A552X1T2_9GAMM</name>
<dbReference type="RefSeq" id="WP_143235976.1">
    <property type="nucleotide sequence ID" value="NZ_VJWL01000002.1"/>
</dbReference>
<dbReference type="GO" id="GO:0006508">
    <property type="term" value="P:proteolysis"/>
    <property type="evidence" value="ECO:0007669"/>
    <property type="project" value="InterPro"/>
</dbReference>
<protein>
    <submittedName>
        <fullName evidence="3">Peptidase M14</fullName>
    </submittedName>
</protein>
<dbReference type="Gene3D" id="3.40.630.10">
    <property type="entry name" value="Zn peptidases"/>
    <property type="match status" value="1"/>
</dbReference>
<dbReference type="SUPFAM" id="SSF52317">
    <property type="entry name" value="Class I glutamine amidotransferase-like"/>
    <property type="match status" value="1"/>
</dbReference>
<organism evidence="3 4">
    <name type="scientific">Aliidiomarina halalkaliphila</name>
    <dbReference type="NCBI Taxonomy" id="2593535"/>
    <lineage>
        <taxon>Bacteria</taxon>
        <taxon>Pseudomonadati</taxon>
        <taxon>Pseudomonadota</taxon>
        <taxon>Gammaproteobacteria</taxon>
        <taxon>Alteromonadales</taxon>
        <taxon>Idiomarinaceae</taxon>
        <taxon>Aliidiomarina</taxon>
    </lineage>
</organism>
<dbReference type="EMBL" id="VJWL01000002">
    <property type="protein sequence ID" value="TRW48992.1"/>
    <property type="molecule type" value="Genomic_DNA"/>
</dbReference>
<dbReference type="InterPro" id="IPR006311">
    <property type="entry name" value="TAT_signal"/>
</dbReference>